<organism evidence="1">
    <name type="scientific">Myoviridae sp. ct2AC8</name>
    <dbReference type="NCBI Taxonomy" id="2827655"/>
    <lineage>
        <taxon>Viruses</taxon>
        <taxon>Duplodnaviria</taxon>
        <taxon>Heunggongvirae</taxon>
        <taxon>Uroviricota</taxon>
        <taxon>Caudoviricetes</taxon>
    </lineage>
</organism>
<reference evidence="1" key="1">
    <citation type="journal article" date="2021" name="Proc. Natl. Acad. Sci. U.S.A.">
        <title>A Catalog of Tens of Thousands of Viruses from Human Metagenomes Reveals Hidden Associations with Chronic Diseases.</title>
        <authorList>
            <person name="Tisza M.J."/>
            <person name="Buck C.B."/>
        </authorList>
    </citation>
    <scope>NUCLEOTIDE SEQUENCE</scope>
    <source>
        <strain evidence="1">Ct2AC8</strain>
    </source>
</reference>
<proteinExistence type="predicted"/>
<name>A0A8S5TPZ5_9CAUD</name>
<dbReference type="EMBL" id="BK032875">
    <property type="protein sequence ID" value="DAF65187.1"/>
    <property type="molecule type" value="Genomic_DNA"/>
</dbReference>
<protein>
    <submittedName>
        <fullName evidence="1">Uncharacterized protein</fullName>
    </submittedName>
</protein>
<evidence type="ECO:0000313" key="1">
    <source>
        <dbReference type="EMBL" id="DAF65187.1"/>
    </source>
</evidence>
<accession>A0A8S5TPZ5</accession>
<sequence>MQHTHAKFINENTVEFPPLNDNERGIINYFADAKLLEADGYLPFVSSEYPADGKNYNAVYEVKDGIIYQSWQEVISEQEEEITVPAEEQRRQAYLAITDGMEAELAYKTRKGYPVEDLKAIEEKIDRLRAQIKAMYPEDEKEGANVDNA</sequence>